<dbReference type="EMBL" id="JAFIDA010000001">
    <property type="protein sequence ID" value="MBP1327028.1"/>
    <property type="molecule type" value="Genomic_DNA"/>
</dbReference>
<evidence type="ECO:0000256" key="4">
    <source>
        <dbReference type="ARBA" id="ARBA00022679"/>
    </source>
</evidence>
<dbReference type="HAMAP" id="MF_00260">
    <property type="entry name" value="Porphobil_deam"/>
    <property type="match status" value="1"/>
</dbReference>
<comment type="caution">
    <text evidence="10">The sequence shown here is derived from an EMBL/GenBank/DDBJ whole genome shotgun (WGS) entry which is preliminary data.</text>
</comment>
<organism evidence="10 11">
    <name type="scientific">Leucobacter exalbidus</name>
    <dbReference type="NCBI Taxonomy" id="662960"/>
    <lineage>
        <taxon>Bacteria</taxon>
        <taxon>Bacillati</taxon>
        <taxon>Actinomycetota</taxon>
        <taxon>Actinomycetes</taxon>
        <taxon>Micrococcales</taxon>
        <taxon>Microbacteriaceae</taxon>
        <taxon>Leucobacter</taxon>
    </lineage>
</organism>
<comment type="function">
    <text evidence="1 7">Tetrapolymerization of the monopyrrole PBG into the hydroxymethylbilane pre-uroporphyrinogen in several discrete steps.</text>
</comment>
<keyword evidence="11" id="KW-1185">Reference proteome</keyword>
<dbReference type="Pfam" id="PF03900">
    <property type="entry name" value="Porphobil_deamC"/>
    <property type="match status" value="1"/>
</dbReference>
<evidence type="ECO:0000259" key="9">
    <source>
        <dbReference type="Pfam" id="PF03900"/>
    </source>
</evidence>
<evidence type="ECO:0000313" key="11">
    <source>
        <dbReference type="Proteomes" id="UP000675163"/>
    </source>
</evidence>
<feature type="modified residue" description="S-(dipyrrolylmethanemethyl)cysteine" evidence="7">
    <location>
        <position position="261"/>
    </location>
</feature>
<accession>A0A940PUF5</accession>
<comment type="subunit">
    <text evidence="3 7">Monomer.</text>
</comment>
<dbReference type="InterPro" id="IPR000860">
    <property type="entry name" value="HemC"/>
</dbReference>
<dbReference type="Proteomes" id="UP000675163">
    <property type="component" value="Unassembled WGS sequence"/>
</dbReference>
<keyword evidence="5 7" id="KW-0627">Porphyrin biosynthesis</keyword>
<comment type="catalytic activity">
    <reaction evidence="6 7">
        <text>4 porphobilinogen + H2O = hydroxymethylbilane + 4 NH4(+)</text>
        <dbReference type="Rhea" id="RHEA:13185"/>
        <dbReference type="ChEBI" id="CHEBI:15377"/>
        <dbReference type="ChEBI" id="CHEBI:28938"/>
        <dbReference type="ChEBI" id="CHEBI:57845"/>
        <dbReference type="ChEBI" id="CHEBI:58126"/>
        <dbReference type="EC" id="2.5.1.61"/>
    </reaction>
</comment>
<keyword evidence="4 7" id="KW-0808">Transferase</keyword>
<feature type="domain" description="Porphobilinogen deaminase N-terminal" evidence="8">
    <location>
        <begin position="26"/>
        <end position="228"/>
    </location>
</feature>
<evidence type="ECO:0000259" key="8">
    <source>
        <dbReference type="Pfam" id="PF01379"/>
    </source>
</evidence>
<protein>
    <recommendedName>
        <fullName evidence="7">Porphobilinogen deaminase</fullName>
        <shortName evidence="7">PBG</shortName>
        <ecNumber evidence="7">2.5.1.61</ecNumber>
    </recommendedName>
    <alternativeName>
        <fullName evidence="7">Hydroxymethylbilane synthase</fullName>
        <shortName evidence="7">HMBS</shortName>
    </alternativeName>
    <alternativeName>
        <fullName evidence="7">Pre-uroporphyrinogen synthase</fullName>
    </alternativeName>
</protein>
<dbReference type="FunFam" id="3.40.190.10:FF:000005">
    <property type="entry name" value="Porphobilinogen deaminase"/>
    <property type="match status" value="1"/>
</dbReference>
<evidence type="ECO:0000256" key="6">
    <source>
        <dbReference type="ARBA" id="ARBA00048169"/>
    </source>
</evidence>
<dbReference type="PRINTS" id="PR00151">
    <property type="entry name" value="PORPHBDMNASE"/>
</dbReference>
<feature type="domain" description="Porphobilinogen deaminase C-terminal" evidence="9">
    <location>
        <begin position="246"/>
        <end position="321"/>
    </location>
</feature>
<dbReference type="Gene3D" id="3.40.190.10">
    <property type="entry name" value="Periplasmic binding protein-like II"/>
    <property type="match status" value="2"/>
</dbReference>
<proteinExistence type="inferred from homology"/>
<name>A0A940PUF5_9MICO</name>
<sequence>MTQTPLEDAAEIAVVRGPLAARDGLIRVGTRGSALAVTQTTGVARRIAQATGSEVALVIITTKGDVSTAPLAQLGGTGVFVSALRDALIAGQCDLAVHSLKDLPTGECPGIILGAIPERADARDALCARDGLTLAELPAGARVGTGSPRRAAQILRMRPDLEVCDLRGNVDSRLARVGADLDAVVLAAAGLIRIGRDAAITEYFELDRAPAAPGQGALAVEARSTETSTAIAAGLAALDDAEARACALAERSILAGLEAGCQAPVGAWARCDGDQLVLTGEVYRVDGSEQLTETRTAAWGAQPDDQLAAAQLGVDVAQQLLQGGAIELAPPGTLGVMTLSVQASADTVTETSDSGATR</sequence>
<dbReference type="PANTHER" id="PTHR11557:SF0">
    <property type="entry name" value="PORPHOBILINOGEN DEAMINASE"/>
    <property type="match status" value="1"/>
</dbReference>
<evidence type="ECO:0000256" key="5">
    <source>
        <dbReference type="ARBA" id="ARBA00023244"/>
    </source>
</evidence>
<dbReference type="Pfam" id="PF01379">
    <property type="entry name" value="Porphobil_deam"/>
    <property type="match status" value="1"/>
</dbReference>
<dbReference type="PANTHER" id="PTHR11557">
    <property type="entry name" value="PORPHOBILINOGEN DEAMINASE"/>
    <property type="match status" value="1"/>
</dbReference>
<dbReference type="SUPFAM" id="SSF53850">
    <property type="entry name" value="Periplasmic binding protein-like II"/>
    <property type="match status" value="1"/>
</dbReference>
<dbReference type="Gene3D" id="3.30.160.40">
    <property type="entry name" value="Porphobilinogen deaminase, C-terminal domain"/>
    <property type="match status" value="1"/>
</dbReference>
<dbReference type="InterPro" id="IPR022419">
    <property type="entry name" value="Porphobilin_deaminase_cofac_BS"/>
</dbReference>
<evidence type="ECO:0000256" key="3">
    <source>
        <dbReference type="ARBA" id="ARBA00011245"/>
    </source>
</evidence>
<dbReference type="InterPro" id="IPR022418">
    <property type="entry name" value="Porphobilinogen_deaminase_C"/>
</dbReference>
<comment type="similarity">
    <text evidence="2 7">Belongs to the HMBS family.</text>
</comment>
<evidence type="ECO:0000256" key="2">
    <source>
        <dbReference type="ARBA" id="ARBA00005638"/>
    </source>
</evidence>
<dbReference type="GO" id="GO:0006782">
    <property type="term" value="P:protoporphyrinogen IX biosynthetic process"/>
    <property type="evidence" value="ECO:0007669"/>
    <property type="project" value="UniProtKB-UniRule"/>
</dbReference>
<reference evidence="10" key="1">
    <citation type="submission" date="2021-02" db="EMBL/GenBank/DDBJ databases">
        <title>Sequencing the genomes of 1000 actinobacteria strains.</title>
        <authorList>
            <person name="Klenk H.-P."/>
        </authorList>
    </citation>
    <scope>NUCLEOTIDE SEQUENCE</scope>
    <source>
        <strain evidence="10">DSM 22850</strain>
    </source>
</reference>
<evidence type="ECO:0000256" key="7">
    <source>
        <dbReference type="HAMAP-Rule" id="MF_00260"/>
    </source>
</evidence>
<dbReference type="SUPFAM" id="SSF54782">
    <property type="entry name" value="Porphobilinogen deaminase (hydroxymethylbilane synthase), C-terminal domain"/>
    <property type="match status" value="1"/>
</dbReference>
<dbReference type="InterPro" id="IPR036803">
    <property type="entry name" value="Porphobilinogen_deaminase_C_sf"/>
</dbReference>
<dbReference type="GO" id="GO:0005737">
    <property type="term" value="C:cytoplasm"/>
    <property type="evidence" value="ECO:0007669"/>
    <property type="project" value="UniProtKB-UniRule"/>
</dbReference>
<comment type="miscellaneous">
    <text evidence="7">The porphobilinogen subunits are added to the dipyrromethane group.</text>
</comment>
<evidence type="ECO:0000256" key="1">
    <source>
        <dbReference type="ARBA" id="ARBA00002869"/>
    </source>
</evidence>
<dbReference type="InterPro" id="IPR022417">
    <property type="entry name" value="Porphobilin_deaminase_N"/>
</dbReference>
<dbReference type="NCBIfam" id="TIGR00212">
    <property type="entry name" value="hemC"/>
    <property type="match status" value="1"/>
</dbReference>
<dbReference type="EC" id="2.5.1.61" evidence="7"/>
<evidence type="ECO:0000313" key="10">
    <source>
        <dbReference type="EMBL" id="MBP1327028.1"/>
    </source>
</evidence>
<comment type="cofactor">
    <cofactor evidence="7">
        <name>dipyrromethane</name>
        <dbReference type="ChEBI" id="CHEBI:60342"/>
    </cofactor>
    <text evidence="7">Binds 1 dipyrromethane group covalently.</text>
</comment>
<dbReference type="AlphaFoldDB" id="A0A940PUF5"/>
<gene>
    <name evidence="7" type="primary">hemC</name>
    <name evidence="10" type="ORF">JOF28_002260</name>
</gene>
<dbReference type="RefSeq" id="WP_209705839.1">
    <property type="nucleotide sequence ID" value="NZ_JAFIDA010000001.1"/>
</dbReference>
<dbReference type="PIRSF" id="PIRSF001438">
    <property type="entry name" value="4pyrrol_synth_OHMeBilane_synth"/>
    <property type="match status" value="1"/>
</dbReference>
<dbReference type="PROSITE" id="PS00533">
    <property type="entry name" value="PORPHOBILINOGEN_DEAM"/>
    <property type="match status" value="1"/>
</dbReference>
<dbReference type="GO" id="GO:0004418">
    <property type="term" value="F:hydroxymethylbilane synthase activity"/>
    <property type="evidence" value="ECO:0007669"/>
    <property type="project" value="UniProtKB-UniRule"/>
</dbReference>